<dbReference type="Proteomes" id="UP000297635">
    <property type="component" value="Unassembled WGS sequence"/>
</dbReference>
<dbReference type="InterPro" id="IPR027417">
    <property type="entry name" value="P-loop_NTPase"/>
</dbReference>
<keyword evidence="3 5" id="KW-0067">ATP-binding</keyword>
<dbReference type="InterPro" id="IPR036390">
    <property type="entry name" value="WH_DNA-bd_sf"/>
</dbReference>
<dbReference type="Pfam" id="PF09397">
    <property type="entry name" value="FtsK_gamma"/>
    <property type="match status" value="1"/>
</dbReference>
<dbReference type="Gene3D" id="3.40.50.300">
    <property type="entry name" value="P-loop containing nucleotide triphosphate hydrolases"/>
    <property type="match status" value="1"/>
</dbReference>
<dbReference type="GO" id="GO:0005524">
    <property type="term" value="F:ATP binding"/>
    <property type="evidence" value="ECO:0007669"/>
    <property type="project" value="UniProtKB-UniRule"/>
</dbReference>
<evidence type="ECO:0000256" key="4">
    <source>
        <dbReference type="ARBA" id="ARBA00023125"/>
    </source>
</evidence>
<dbReference type="Gene3D" id="3.30.980.40">
    <property type="match status" value="1"/>
</dbReference>
<evidence type="ECO:0000313" key="9">
    <source>
        <dbReference type="EMBL" id="TGG40976.1"/>
    </source>
</evidence>
<keyword evidence="6" id="KW-0175">Coiled coil</keyword>
<evidence type="ECO:0000259" key="8">
    <source>
        <dbReference type="PROSITE" id="PS50901"/>
    </source>
</evidence>
<keyword evidence="7" id="KW-0472">Membrane</keyword>
<keyword evidence="2 5" id="KW-0547">Nucleotide-binding</keyword>
<dbReference type="PROSITE" id="PS50901">
    <property type="entry name" value="FTSK"/>
    <property type="match status" value="1"/>
</dbReference>
<organism evidence="9 10">
    <name type="scientific">Duncaniella freteri</name>
    <dbReference type="NCBI Taxonomy" id="2530391"/>
    <lineage>
        <taxon>Bacteria</taxon>
        <taxon>Pseudomonadati</taxon>
        <taxon>Bacteroidota</taxon>
        <taxon>Bacteroidia</taxon>
        <taxon>Bacteroidales</taxon>
        <taxon>Muribaculaceae</taxon>
        <taxon>Duncaniella</taxon>
    </lineage>
</organism>
<protein>
    <submittedName>
        <fullName evidence="9">DNA translocase FtsK</fullName>
    </submittedName>
</protein>
<dbReference type="GO" id="GO:0003677">
    <property type="term" value="F:DNA binding"/>
    <property type="evidence" value="ECO:0007669"/>
    <property type="project" value="UniProtKB-KW"/>
</dbReference>
<feature type="transmembrane region" description="Helical" evidence="7">
    <location>
        <begin position="12"/>
        <end position="35"/>
    </location>
</feature>
<feature type="coiled-coil region" evidence="6">
    <location>
        <begin position="54"/>
        <end position="124"/>
    </location>
</feature>
<comment type="caution">
    <text evidence="9">The sequence shown here is derived from an EMBL/GenBank/DDBJ whole genome shotgun (WGS) entry which is preliminary data.</text>
</comment>
<dbReference type="Gene3D" id="1.10.10.10">
    <property type="entry name" value="Winged helix-like DNA-binding domain superfamily/Winged helix DNA-binding domain"/>
    <property type="match status" value="1"/>
</dbReference>
<comment type="similarity">
    <text evidence="1">Belongs to the FtsK/SpoIIIE/SftA family.</text>
</comment>
<keyword evidence="10" id="KW-1185">Reference proteome</keyword>
<proteinExistence type="inferred from homology"/>
<accession>A0A4Z0V6L2</accession>
<reference evidence="9 10" key="1">
    <citation type="submission" date="2019-02" db="EMBL/GenBank/DDBJ databases">
        <title>Isolation and identification of novel species under the genus Muribaculum.</title>
        <authorList>
            <person name="Miyake S."/>
            <person name="Ding Y."/>
            <person name="Low A."/>
            <person name="Soh M."/>
            <person name="Seedorf H."/>
        </authorList>
    </citation>
    <scope>NUCLEOTIDE SEQUENCE [LARGE SCALE GENOMIC DNA]</scope>
    <source>
        <strain evidence="9 10">TLL-A3</strain>
    </source>
</reference>
<sequence length="749" mass="82414">MHGQVLNQRLIAYSGIWGALAVSLILGSMVALLYLNELKRAASVASAGIEGYRRRQAERKARREARKAEAERAKAIEMERLAQERAEKERIEQERIAQERAEKERFAQERLEKLKAENEKADKVPVAAVASAKPAMTAGNEQVASDENTVDKNVSDIIVGSAVQEPAAKPAAVSADINEMPPLFSTPAVAVVDKKEEIVPEADYDSDDEICESSEEEEVSEPLAPLFHDSPAVAVVADRDPAAIDPRDRPLYDPRADLSRFEFPTLDLLNNVESRQSVDAEEMEENNARITKTLSDYGIAISNIKATVGPTVTLYEIIPAEGVRIAKIKNLEDDIALSLAALGIRIIAPIPGKGTIGIEVPNKDPQTVSMRSVFESDKFRNSTMELPMAIGRTVSNDVYMADLTKMPHLLVAGATGMGKSVGLNAIITSLLYKKHPSELKFVMVDPKKVEFSLYAKLERHYLAKLPDEEDAIITDPQKVVATLNSLCIEMENRYALLKDAQMRNVKEYNDRFVHHALNPERGHRYLPYIVVIVDEFADLIITAGKEVETPIARIAQMARAVGIHMILATQRPSTNVITGVIKANFPGRIAFRVFQMVDSRTIIDRPGANQLIGRGDLLFSNNGKIDRVQCAFIDTPEVTAVCDFIDRQVGYASAYELPEYTPESSDSGSVASLGDRDPLFDECARLVVSTDTASTSSLQRRYSIGYNRAGKIMDQMEAAGIVGPSQGGKPRQVLVDPMTLERILENKAS</sequence>
<gene>
    <name evidence="9" type="ORF">EZ315_01895</name>
</gene>
<dbReference type="SUPFAM" id="SSF52540">
    <property type="entry name" value="P-loop containing nucleoside triphosphate hydrolases"/>
    <property type="match status" value="1"/>
</dbReference>
<feature type="binding site" evidence="5">
    <location>
        <begin position="413"/>
        <end position="420"/>
    </location>
    <ligand>
        <name>ATP</name>
        <dbReference type="ChEBI" id="CHEBI:30616"/>
    </ligand>
</feature>
<evidence type="ECO:0000256" key="3">
    <source>
        <dbReference type="ARBA" id="ARBA00022840"/>
    </source>
</evidence>
<evidence type="ECO:0000256" key="1">
    <source>
        <dbReference type="ARBA" id="ARBA00006474"/>
    </source>
</evidence>
<evidence type="ECO:0000256" key="2">
    <source>
        <dbReference type="ARBA" id="ARBA00022741"/>
    </source>
</evidence>
<name>A0A4Z0V6L2_9BACT</name>
<evidence type="ECO:0000256" key="7">
    <source>
        <dbReference type="SAM" id="Phobius"/>
    </source>
</evidence>
<dbReference type="EMBL" id="SJSA01000001">
    <property type="protein sequence ID" value="TGG40976.1"/>
    <property type="molecule type" value="Genomic_DNA"/>
</dbReference>
<evidence type="ECO:0000313" key="10">
    <source>
        <dbReference type="Proteomes" id="UP000297635"/>
    </source>
</evidence>
<dbReference type="PANTHER" id="PTHR22683">
    <property type="entry name" value="SPORULATION PROTEIN RELATED"/>
    <property type="match status" value="1"/>
</dbReference>
<dbReference type="InterPro" id="IPR036388">
    <property type="entry name" value="WH-like_DNA-bd_sf"/>
</dbReference>
<dbReference type="Pfam" id="PF01580">
    <property type="entry name" value="FtsK_SpoIIIE"/>
    <property type="match status" value="1"/>
</dbReference>
<keyword evidence="7" id="KW-0812">Transmembrane</keyword>
<dbReference type="InterPro" id="IPR041027">
    <property type="entry name" value="FtsK_alpha"/>
</dbReference>
<keyword evidence="4" id="KW-0238">DNA-binding</keyword>
<dbReference type="InterPro" id="IPR050206">
    <property type="entry name" value="FtsK/SpoIIIE/SftA"/>
</dbReference>
<dbReference type="AlphaFoldDB" id="A0A4Z0V6L2"/>
<dbReference type="Pfam" id="PF17854">
    <property type="entry name" value="FtsK_alpha"/>
    <property type="match status" value="1"/>
</dbReference>
<dbReference type="SMART" id="SM00843">
    <property type="entry name" value="Ftsk_gamma"/>
    <property type="match status" value="1"/>
</dbReference>
<dbReference type="SUPFAM" id="SSF46785">
    <property type="entry name" value="Winged helix' DNA-binding domain"/>
    <property type="match status" value="1"/>
</dbReference>
<dbReference type="InterPro" id="IPR018541">
    <property type="entry name" value="Ftsk_gamma"/>
</dbReference>
<evidence type="ECO:0000256" key="6">
    <source>
        <dbReference type="SAM" id="Coils"/>
    </source>
</evidence>
<dbReference type="InterPro" id="IPR002543">
    <property type="entry name" value="FtsK_dom"/>
</dbReference>
<feature type="domain" description="FtsK" evidence="8">
    <location>
        <begin position="395"/>
        <end position="600"/>
    </location>
</feature>
<keyword evidence="7" id="KW-1133">Transmembrane helix</keyword>
<dbReference type="PANTHER" id="PTHR22683:SF41">
    <property type="entry name" value="DNA TRANSLOCASE FTSK"/>
    <property type="match status" value="1"/>
</dbReference>
<evidence type="ECO:0000256" key="5">
    <source>
        <dbReference type="PROSITE-ProRule" id="PRU00289"/>
    </source>
</evidence>